<organism evidence="1 3">
    <name type="scientific">Medicago truncatula</name>
    <name type="common">Barrel medic</name>
    <name type="synonym">Medicago tribuloides</name>
    <dbReference type="NCBI Taxonomy" id="3880"/>
    <lineage>
        <taxon>Eukaryota</taxon>
        <taxon>Viridiplantae</taxon>
        <taxon>Streptophyta</taxon>
        <taxon>Embryophyta</taxon>
        <taxon>Tracheophyta</taxon>
        <taxon>Spermatophyta</taxon>
        <taxon>Magnoliopsida</taxon>
        <taxon>eudicotyledons</taxon>
        <taxon>Gunneridae</taxon>
        <taxon>Pentapetalae</taxon>
        <taxon>rosids</taxon>
        <taxon>fabids</taxon>
        <taxon>Fabales</taxon>
        <taxon>Fabaceae</taxon>
        <taxon>Papilionoideae</taxon>
        <taxon>50 kb inversion clade</taxon>
        <taxon>NPAAA clade</taxon>
        <taxon>Hologalegina</taxon>
        <taxon>IRL clade</taxon>
        <taxon>Trifolieae</taxon>
        <taxon>Medicago</taxon>
    </lineage>
</organism>
<keyword evidence="1" id="KW-0812">Transmembrane</keyword>
<reference evidence="1 3" key="1">
    <citation type="journal article" date="2011" name="Nature">
        <title>The Medicago genome provides insight into the evolution of rhizobial symbioses.</title>
        <authorList>
            <person name="Young N.D."/>
            <person name="Debelle F."/>
            <person name="Oldroyd G.E."/>
            <person name="Geurts R."/>
            <person name="Cannon S.B."/>
            <person name="Udvardi M.K."/>
            <person name="Benedito V.A."/>
            <person name="Mayer K.F."/>
            <person name="Gouzy J."/>
            <person name="Schoof H."/>
            <person name="Van de Peer Y."/>
            <person name="Proost S."/>
            <person name="Cook D.R."/>
            <person name="Meyers B.C."/>
            <person name="Spannagl M."/>
            <person name="Cheung F."/>
            <person name="De Mita S."/>
            <person name="Krishnakumar V."/>
            <person name="Gundlach H."/>
            <person name="Zhou S."/>
            <person name="Mudge J."/>
            <person name="Bharti A.K."/>
            <person name="Murray J.D."/>
            <person name="Naoumkina M.A."/>
            <person name="Rosen B."/>
            <person name="Silverstein K.A."/>
            <person name="Tang H."/>
            <person name="Rombauts S."/>
            <person name="Zhao P.X."/>
            <person name="Zhou P."/>
            <person name="Barbe V."/>
            <person name="Bardou P."/>
            <person name="Bechner M."/>
            <person name="Bellec A."/>
            <person name="Berger A."/>
            <person name="Berges H."/>
            <person name="Bidwell S."/>
            <person name="Bisseling T."/>
            <person name="Choisne N."/>
            <person name="Couloux A."/>
            <person name="Denny R."/>
            <person name="Deshpande S."/>
            <person name="Dai X."/>
            <person name="Doyle J.J."/>
            <person name="Dudez A.M."/>
            <person name="Farmer A.D."/>
            <person name="Fouteau S."/>
            <person name="Franken C."/>
            <person name="Gibelin C."/>
            <person name="Gish J."/>
            <person name="Goldstein S."/>
            <person name="Gonzalez A.J."/>
            <person name="Green P.J."/>
            <person name="Hallab A."/>
            <person name="Hartog M."/>
            <person name="Hua A."/>
            <person name="Humphray S.J."/>
            <person name="Jeong D.H."/>
            <person name="Jing Y."/>
            <person name="Jocker A."/>
            <person name="Kenton S.M."/>
            <person name="Kim D.J."/>
            <person name="Klee K."/>
            <person name="Lai H."/>
            <person name="Lang C."/>
            <person name="Lin S."/>
            <person name="Macmil S.L."/>
            <person name="Magdelenat G."/>
            <person name="Matthews L."/>
            <person name="McCorrison J."/>
            <person name="Monaghan E.L."/>
            <person name="Mun J.H."/>
            <person name="Najar F.Z."/>
            <person name="Nicholson C."/>
            <person name="Noirot C."/>
            <person name="O'Bleness M."/>
            <person name="Paule C.R."/>
            <person name="Poulain J."/>
            <person name="Prion F."/>
            <person name="Qin B."/>
            <person name="Qu C."/>
            <person name="Retzel E.F."/>
            <person name="Riddle C."/>
            <person name="Sallet E."/>
            <person name="Samain S."/>
            <person name="Samson N."/>
            <person name="Sanders I."/>
            <person name="Saurat O."/>
            <person name="Scarpelli C."/>
            <person name="Schiex T."/>
            <person name="Segurens B."/>
            <person name="Severin A.J."/>
            <person name="Sherrier D.J."/>
            <person name="Shi R."/>
            <person name="Sims S."/>
            <person name="Singer S.R."/>
            <person name="Sinharoy S."/>
            <person name="Sterck L."/>
            <person name="Viollet A."/>
            <person name="Wang B.B."/>
            <person name="Wang K."/>
            <person name="Wang M."/>
            <person name="Wang X."/>
            <person name="Warfsmann J."/>
            <person name="Weissenbach J."/>
            <person name="White D.D."/>
            <person name="White J.D."/>
            <person name="Wiley G.B."/>
            <person name="Wincker P."/>
            <person name="Xing Y."/>
            <person name="Yang L."/>
            <person name="Yao Z."/>
            <person name="Ying F."/>
            <person name="Zhai J."/>
            <person name="Zhou L."/>
            <person name="Zuber A."/>
            <person name="Denarie J."/>
            <person name="Dixon R.A."/>
            <person name="May G.D."/>
            <person name="Schwartz D.C."/>
            <person name="Rogers J."/>
            <person name="Quetier F."/>
            <person name="Town C.D."/>
            <person name="Roe B.A."/>
        </authorList>
    </citation>
    <scope>NUCLEOTIDE SEQUENCE [LARGE SCALE GENOMIC DNA]</scope>
    <source>
        <strain evidence="1">A17</strain>
        <strain evidence="2 3">cv. Jemalong A17</strain>
    </source>
</reference>
<dbReference type="EMBL" id="CM001224">
    <property type="protein sequence ID" value="KEH20277.1"/>
    <property type="molecule type" value="Genomic_DNA"/>
</dbReference>
<keyword evidence="1" id="KW-0472">Membrane</keyword>
<accession>A0A072TS77</accession>
<evidence type="ECO:0000313" key="1">
    <source>
        <dbReference type="EMBL" id="KEH20277.1"/>
    </source>
</evidence>
<dbReference type="EnsemblPlants" id="KEH20277">
    <property type="protein sequence ID" value="KEH20277"/>
    <property type="gene ID" value="MTR_8g070970"/>
</dbReference>
<name>A0A072TS77_MEDTR</name>
<gene>
    <name evidence="1" type="ordered locus">MTR_8g070970</name>
</gene>
<evidence type="ECO:0000313" key="2">
    <source>
        <dbReference type="EnsemblPlants" id="KEH20277"/>
    </source>
</evidence>
<dbReference type="Proteomes" id="UP000002051">
    <property type="component" value="Chromosome 8"/>
</dbReference>
<reference evidence="1 3" key="2">
    <citation type="journal article" date="2014" name="BMC Genomics">
        <title>An improved genome release (version Mt4.0) for the model legume Medicago truncatula.</title>
        <authorList>
            <person name="Tang H."/>
            <person name="Krishnakumar V."/>
            <person name="Bidwell S."/>
            <person name="Rosen B."/>
            <person name="Chan A."/>
            <person name="Zhou S."/>
            <person name="Gentzbittel L."/>
            <person name="Childs K.L."/>
            <person name="Yandell M."/>
            <person name="Gundlach H."/>
            <person name="Mayer K.F."/>
            <person name="Schwartz D.C."/>
            <person name="Town C.D."/>
        </authorList>
    </citation>
    <scope>GENOME REANNOTATION</scope>
    <source>
        <strain evidence="1">A17</strain>
        <strain evidence="2 3">cv. Jemalong A17</strain>
    </source>
</reference>
<sequence length="69" mass="8094">MYTPYRTQFFESGVPRTRIRNKANYKPGDYDSKFQSLLIFIVAAYPIELVSALNASIPLFPYYCTYVFH</sequence>
<dbReference type="HOGENOM" id="CLU_2779753_0_0_1"/>
<evidence type="ECO:0000313" key="3">
    <source>
        <dbReference type="Proteomes" id="UP000002051"/>
    </source>
</evidence>
<keyword evidence="3" id="KW-1185">Reference proteome</keyword>
<proteinExistence type="predicted"/>
<protein>
    <submittedName>
        <fullName evidence="1">Transmembrane protein, putative</fullName>
    </submittedName>
</protein>
<dbReference type="AlphaFoldDB" id="A0A072TS77"/>
<reference evidence="2" key="3">
    <citation type="submission" date="2015-04" db="UniProtKB">
        <authorList>
            <consortium name="EnsemblPlants"/>
        </authorList>
    </citation>
    <scope>IDENTIFICATION</scope>
    <source>
        <strain evidence="2">cv. Jemalong A17</strain>
    </source>
</reference>